<dbReference type="RefSeq" id="WP_143824886.1">
    <property type="nucleotide sequence ID" value="NZ_OBEJ01000001.1"/>
</dbReference>
<reference evidence="1 2" key="1">
    <citation type="submission" date="2017-09" db="EMBL/GenBank/DDBJ databases">
        <authorList>
            <person name="Ehlers B."/>
            <person name="Leendertz F.H."/>
        </authorList>
    </citation>
    <scope>NUCLEOTIDE SEQUENCE [LARGE SCALE GENOMIC DNA]</scope>
    <source>
        <strain evidence="1 2">DSM 27208</strain>
    </source>
</reference>
<protein>
    <submittedName>
        <fullName evidence="1">Uncharacterized protein</fullName>
    </submittedName>
</protein>
<dbReference type="Proteomes" id="UP000219453">
    <property type="component" value="Unassembled WGS sequence"/>
</dbReference>
<gene>
    <name evidence="1" type="ORF">SAMN06269185_0319</name>
</gene>
<organism evidence="1 2">
    <name type="scientific">Natronoarchaeum philippinense</name>
    <dbReference type="NCBI Taxonomy" id="558529"/>
    <lineage>
        <taxon>Archaea</taxon>
        <taxon>Methanobacteriati</taxon>
        <taxon>Methanobacteriota</taxon>
        <taxon>Stenosarchaea group</taxon>
        <taxon>Halobacteria</taxon>
        <taxon>Halobacteriales</taxon>
        <taxon>Natronoarchaeaceae</taxon>
    </lineage>
</organism>
<sequence>MIKSLEESPERLPTVSEFESAIKSLKTAIKDLPTSAPSFQDQSLDFAQLRDGTGGSAQTWQEIESVVRSQFDHHQLYSVDGDGSVRLARAIGRSPEAKQPTINLEVEFRKNGKVSVVSSYYLDGEEYPFFLGEPSSATNAAVVAAELTAYLTFITAIKKGEENHSSPISISGSAPKAHQQMRNELDTVCEQIDPVREVAMRLKHRPEWRYLDTPMAQRSSSDTHSMSCRTDGGESVQCLICGDVPVQGPTLKYKNWEGKLMFCEPCLRLVKKSIEEEQTILEAIADDLG</sequence>
<dbReference type="EMBL" id="OBEJ01000001">
    <property type="protein sequence ID" value="SNZ03601.1"/>
    <property type="molecule type" value="Genomic_DNA"/>
</dbReference>
<accession>A0A285N7A7</accession>
<dbReference type="OrthoDB" id="372843at2157"/>
<evidence type="ECO:0000313" key="2">
    <source>
        <dbReference type="Proteomes" id="UP000219453"/>
    </source>
</evidence>
<keyword evidence="2" id="KW-1185">Reference proteome</keyword>
<name>A0A285N7A7_NATPI</name>
<proteinExistence type="predicted"/>
<dbReference type="AlphaFoldDB" id="A0A285N7A7"/>
<evidence type="ECO:0000313" key="1">
    <source>
        <dbReference type="EMBL" id="SNZ03601.1"/>
    </source>
</evidence>